<organism evidence="2 4">
    <name type="scientific">Vanilla planifolia</name>
    <name type="common">Vanilla</name>
    <dbReference type="NCBI Taxonomy" id="51239"/>
    <lineage>
        <taxon>Eukaryota</taxon>
        <taxon>Viridiplantae</taxon>
        <taxon>Streptophyta</taxon>
        <taxon>Embryophyta</taxon>
        <taxon>Tracheophyta</taxon>
        <taxon>Spermatophyta</taxon>
        <taxon>Magnoliopsida</taxon>
        <taxon>Liliopsida</taxon>
        <taxon>Asparagales</taxon>
        <taxon>Orchidaceae</taxon>
        <taxon>Vanilloideae</taxon>
        <taxon>Vanilleae</taxon>
        <taxon>Vanilla</taxon>
    </lineage>
</organism>
<dbReference type="EMBL" id="JADCNM010000001">
    <property type="protein sequence ID" value="KAG0502439.1"/>
    <property type="molecule type" value="Genomic_DNA"/>
</dbReference>
<evidence type="ECO:0000313" key="2">
    <source>
        <dbReference type="EMBL" id="KAG0502439.1"/>
    </source>
</evidence>
<dbReference type="AlphaFoldDB" id="A0A835S6I3"/>
<dbReference type="EMBL" id="JADCNL010000001">
    <property type="protein sequence ID" value="KAG0498185.1"/>
    <property type="molecule type" value="Genomic_DNA"/>
</dbReference>
<accession>A0A835S6I3</accession>
<keyword evidence="3" id="KW-1185">Reference proteome</keyword>
<reference evidence="3 4" key="1">
    <citation type="journal article" date="2020" name="Nat. Food">
        <title>A phased Vanilla planifolia genome enables genetic improvement of flavour and production.</title>
        <authorList>
            <person name="Hasing T."/>
            <person name="Tang H."/>
            <person name="Brym M."/>
            <person name="Khazi F."/>
            <person name="Huang T."/>
            <person name="Chambers A.H."/>
        </authorList>
    </citation>
    <scope>NUCLEOTIDE SEQUENCE [LARGE SCALE GENOMIC DNA]</scope>
    <source>
        <tissue evidence="2">Leaf</tissue>
    </source>
</reference>
<proteinExistence type="predicted"/>
<gene>
    <name evidence="2" type="ORF">HPP92_002511</name>
    <name evidence="1" type="ORF">HPP92_002876</name>
</gene>
<dbReference type="Proteomes" id="UP000639772">
    <property type="component" value="Chromosome 1"/>
</dbReference>
<sequence length="152" mass="16662">MNTTTSVNDAAKKPPITKGYIKKKGYALLDQHKEEISSASNLIIIVLPPRVASTSATRRISSKSAVQHPSLEVDFERCSICKHQIHHLDTTDFAGEAMNQLNAAPCCRCVGGKATICQTTNYEKNCCHFTIWLAQTKVGSTIPPMFAVRASR</sequence>
<protein>
    <submittedName>
        <fullName evidence="2">Uncharacterized protein</fullName>
    </submittedName>
</protein>
<dbReference type="Proteomes" id="UP000636800">
    <property type="component" value="Chromosome 1"/>
</dbReference>
<evidence type="ECO:0000313" key="1">
    <source>
        <dbReference type="EMBL" id="KAG0498185.1"/>
    </source>
</evidence>
<evidence type="ECO:0000313" key="4">
    <source>
        <dbReference type="Proteomes" id="UP000639772"/>
    </source>
</evidence>
<comment type="caution">
    <text evidence="2">The sequence shown here is derived from an EMBL/GenBank/DDBJ whole genome shotgun (WGS) entry which is preliminary data.</text>
</comment>
<evidence type="ECO:0000313" key="3">
    <source>
        <dbReference type="Proteomes" id="UP000636800"/>
    </source>
</evidence>
<name>A0A835S6I3_VANPL</name>